<dbReference type="OrthoDB" id="65716at2759"/>
<proteinExistence type="predicted"/>
<sequence>MPKDPYTAIQESLEHARPQLTALISGAYNTQQTRTLLKLLDATQGAAHSYVKSKKNKKKKDGDDDSREAEQVKIDWLDTEGVHLWNLASQVNRTTPTTPELSKDELSTVAALRLTGFRLVEAATDIKGPTTFLIRLLGLTAKTMTALLEAGKTPMASQLALQGAEYEQLITSSITIKEASELKQKVTVLVWYYMARIDFLLREGNDSFAYDLLYKATQLDETWSMTAQECRLLASKCWTVGNRMLNERTNISGSIDWLKQGILLIEKLINRGVQLDHLKELHLNDSARAQLMKAEENPHALNSAAAALNELVELVADSDQATLHEMRLLQLHILKTRKAPEGELRIVMEDIMKLTDWTEEGVLEILSQLASLIGQYPALPSQLVQTYLRLALASSAGHPYVHMIMYEGLLFMKALSPPAAGVRIAAGILDMISKDPDYQLDDKVSAIACQTLLWNIGMFNESKERITEAAHWYQLAAHTVFKEFGGENISRCFRKAALCHMKMTDWTAALDLISLCPKEEASTHYLAFLAAIRQGREEAAIDAVSSIVECSDFEAQQLVLMTSLANEKDAKHVLIASMRALLNTLTDSGVKFDVQIETITVIRCLIRMTVMELAHAEDKDRLVESMIEYLQTAIDILSEDPTRGQGQMKGITWLYKCAYNVAVQGLNTLSSKSLADLFDASAQLMSIYDVIETSGATDPDLHFVRGSAMFACLCGKIFFCRDLSSGPDKVLLLDQLLDYIPHCREALSSVKPTHPRWPVITHMRRIIDTSEVELQCESNEWTAIPPILQRIKKAHSSGEISETNRTLEMMANVLFQYEECPSHITYQLLELILDTCPTAKANDIKLYSRWMRAILRILLHRNGAEEEAESLKYAEKALDVLKTSLGKSAYPLDEIQWLVATFWNKGLEWFSSSRVSQAKAWCEIAMTIAANTPELNINRQKMNEHYEHLLSKINR</sequence>
<dbReference type="HOGENOM" id="CLU_006898_0_0_1"/>
<dbReference type="InterPro" id="IPR013940">
    <property type="entry name" value="Spo22/ZIP4/TEX11"/>
</dbReference>
<protein>
    <recommendedName>
        <fullName evidence="3">Protein ZIP4 homolog</fullName>
    </recommendedName>
</protein>
<reference evidence="2" key="1">
    <citation type="submission" date="2015-01" db="EMBL/GenBank/DDBJ databases">
        <title>The Genome Sequence of Cryptococcus gattii CA1280.</title>
        <authorList>
            <consortium name="The Broad Institute Genomics Platform"/>
            <person name="Cuomo C."/>
            <person name="Litvintseva A."/>
            <person name="Chen Y."/>
            <person name="Heitman J."/>
            <person name="Sun S."/>
            <person name="Springer D."/>
            <person name="Dromer F."/>
            <person name="Young S."/>
            <person name="Zeng Q."/>
            <person name="Gargeya S."/>
            <person name="Abouelleil A."/>
            <person name="Alvarado L."/>
            <person name="Chapman S.B."/>
            <person name="Gainer-Dewar J."/>
            <person name="Goldberg J."/>
            <person name="Griggs A."/>
            <person name="Gujja S."/>
            <person name="Hansen M."/>
            <person name="Howarth C."/>
            <person name="Imamovic A."/>
            <person name="Larimer J."/>
            <person name="Murphy C."/>
            <person name="Naylor J."/>
            <person name="Pearson M."/>
            <person name="Priest M."/>
            <person name="Roberts A."/>
            <person name="Saif S."/>
            <person name="Shea T."/>
            <person name="Sykes S."/>
            <person name="Wortman J."/>
            <person name="Nusbaum C."/>
            <person name="Birren B."/>
        </authorList>
    </citation>
    <scope>NUCLEOTIDE SEQUENCE [LARGE SCALE GENOMIC DNA]</scope>
    <source>
        <strain evidence="2">CA1280</strain>
    </source>
</reference>
<dbReference type="PANTHER" id="PTHR40375">
    <property type="entry name" value="SPORULATION-SPECIFIC PROTEIN 22"/>
    <property type="match status" value="1"/>
</dbReference>
<organism evidence="2">
    <name type="scientific">Cryptococcus bacillisporus CA1280</name>
    <dbReference type="NCBI Taxonomy" id="1296109"/>
    <lineage>
        <taxon>Eukaryota</taxon>
        <taxon>Fungi</taxon>
        <taxon>Dikarya</taxon>
        <taxon>Basidiomycota</taxon>
        <taxon>Agaricomycotina</taxon>
        <taxon>Tremellomycetes</taxon>
        <taxon>Tremellales</taxon>
        <taxon>Cryptococcaceae</taxon>
        <taxon>Cryptococcus</taxon>
        <taxon>Cryptococcus gattii species complex</taxon>
    </lineage>
</organism>
<accession>A0A0D0TLW1</accession>
<name>A0A0D0TLW1_CRYGA</name>
<evidence type="ECO:0008006" key="3">
    <source>
        <dbReference type="Google" id="ProtNLM"/>
    </source>
</evidence>
<dbReference type="AlphaFoldDB" id="A0A0D0TLW1"/>
<dbReference type="GO" id="GO:0051321">
    <property type="term" value="P:meiotic cell cycle"/>
    <property type="evidence" value="ECO:0007669"/>
    <property type="project" value="UniProtKB-KW"/>
</dbReference>
<dbReference type="EMBL" id="KN847980">
    <property type="protein sequence ID" value="KIR47577.1"/>
    <property type="molecule type" value="Genomic_DNA"/>
</dbReference>
<keyword evidence="1" id="KW-0469">Meiosis</keyword>
<dbReference type="GO" id="GO:0090173">
    <property type="term" value="P:regulation of synaptonemal complex assembly"/>
    <property type="evidence" value="ECO:0007669"/>
    <property type="project" value="InterPro"/>
</dbReference>
<dbReference type="PANTHER" id="PTHR40375:SF2">
    <property type="entry name" value="SPORULATION-SPECIFIC PROTEIN 22"/>
    <property type="match status" value="1"/>
</dbReference>
<gene>
    <name evidence="2" type="ORF">I312_03344</name>
</gene>
<evidence type="ECO:0000256" key="1">
    <source>
        <dbReference type="ARBA" id="ARBA00023254"/>
    </source>
</evidence>
<dbReference type="InterPro" id="IPR039057">
    <property type="entry name" value="Spo22/ZIP4"/>
</dbReference>
<dbReference type="Pfam" id="PF08631">
    <property type="entry name" value="SPO22"/>
    <property type="match status" value="1"/>
</dbReference>
<evidence type="ECO:0000313" key="2">
    <source>
        <dbReference type="EMBL" id="KIR47577.1"/>
    </source>
</evidence>